<evidence type="ECO:0000313" key="3">
    <source>
        <dbReference type="Proteomes" id="UP000535937"/>
    </source>
</evidence>
<dbReference type="PANTHER" id="PTHR44809:SF1">
    <property type="entry name" value="PROTEIN O-MANNOSYL-TRANSFERASE TMTC1"/>
    <property type="match status" value="1"/>
</dbReference>
<dbReference type="AlphaFoldDB" id="A0A7W4WAC5"/>
<evidence type="ECO:0000256" key="1">
    <source>
        <dbReference type="PROSITE-ProRule" id="PRU00339"/>
    </source>
</evidence>
<dbReference type="SMART" id="SM00028">
    <property type="entry name" value="TPR"/>
    <property type="match status" value="3"/>
</dbReference>
<dbReference type="Gene3D" id="1.25.40.10">
    <property type="entry name" value="Tetratricopeptide repeat domain"/>
    <property type="match status" value="2"/>
</dbReference>
<dbReference type="InterPro" id="IPR019734">
    <property type="entry name" value="TPR_rpt"/>
</dbReference>
<dbReference type="InterPro" id="IPR011990">
    <property type="entry name" value="TPR-like_helical_dom_sf"/>
</dbReference>
<dbReference type="SUPFAM" id="SSF48452">
    <property type="entry name" value="TPR-like"/>
    <property type="match status" value="1"/>
</dbReference>
<dbReference type="Proteomes" id="UP000535937">
    <property type="component" value="Unassembled WGS sequence"/>
</dbReference>
<dbReference type="Pfam" id="PF13181">
    <property type="entry name" value="TPR_8"/>
    <property type="match status" value="1"/>
</dbReference>
<name>A0A7W4WAC5_9GAMM</name>
<proteinExistence type="predicted"/>
<dbReference type="EMBL" id="JACHWZ010000005">
    <property type="protein sequence ID" value="MBB3060588.1"/>
    <property type="molecule type" value="Genomic_DNA"/>
</dbReference>
<dbReference type="PANTHER" id="PTHR44809">
    <property type="match status" value="1"/>
</dbReference>
<keyword evidence="1" id="KW-0802">TPR repeat</keyword>
<feature type="repeat" description="TPR" evidence="1">
    <location>
        <begin position="65"/>
        <end position="98"/>
    </location>
</feature>
<protein>
    <submittedName>
        <fullName evidence="2">Tetratricopeptide (TPR) repeat protein</fullName>
    </submittedName>
</protein>
<accession>A0A7W4WAC5</accession>
<dbReference type="Pfam" id="PF13424">
    <property type="entry name" value="TPR_12"/>
    <property type="match status" value="1"/>
</dbReference>
<sequence length="149" mass="17189">MEIARQAFERDDLAAAEAELTKLTESWPKLSGPWLNLGLVQRKLNKPEAAEQSLRQAIAANGDNVFAWNELAALLRDAGRFEEAEQHYREALKRWPDYADAHINLGILFDLYLHKPEEALQHYRAAQALQEEEDRQLAGWIVDLERRLQ</sequence>
<dbReference type="RefSeq" id="WP_183458103.1">
    <property type="nucleotide sequence ID" value="NZ_JACHWZ010000005.1"/>
</dbReference>
<dbReference type="PROSITE" id="PS50005">
    <property type="entry name" value="TPR"/>
    <property type="match status" value="1"/>
</dbReference>
<keyword evidence="3" id="KW-1185">Reference proteome</keyword>
<reference evidence="2 3" key="1">
    <citation type="submission" date="2020-08" db="EMBL/GenBank/DDBJ databases">
        <title>Genomic Encyclopedia of Type Strains, Phase III (KMG-III): the genomes of soil and plant-associated and newly described type strains.</title>
        <authorList>
            <person name="Whitman W."/>
        </authorList>
    </citation>
    <scope>NUCLEOTIDE SEQUENCE [LARGE SCALE GENOMIC DNA]</scope>
    <source>
        <strain evidence="2 3">CECT 8799</strain>
    </source>
</reference>
<comment type="caution">
    <text evidence="2">The sequence shown here is derived from an EMBL/GenBank/DDBJ whole genome shotgun (WGS) entry which is preliminary data.</text>
</comment>
<dbReference type="InterPro" id="IPR052943">
    <property type="entry name" value="TMTC_O-mannosyl-trnsfr"/>
</dbReference>
<gene>
    <name evidence="2" type="ORF">FHS09_001407</name>
</gene>
<organism evidence="2 3">
    <name type="scientific">Microbulbifer rhizosphaerae</name>
    <dbReference type="NCBI Taxonomy" id="1562603"/>
    <lineage>
        <taxon>Bacteria</taxon>
        <taxon>Pseudomonadati</taxon>
        <taxon>Pseudomonadota</taxon>
        <taxon>Gammaproteobacteria</taxon>
        <taxon>Cellvibrionales</taxon>
        <taxon>Microbulbiferaceae</taxon>
        <taxon>Microbulbifer</taxon>
    </lineage>
</organism>
<evidence type="ECO:0000313" key="2">
    <source>
        <dbReference type="EMBL" id="MBB3060588.1"/>
    </source>
</evidence>